<comment type="function">
    <text evidence="13">Receptor for angiotensin II, a vasoconstricting peptide, which acts as a key regulator of blood pressure and sodium retention by the kidney. The activated receptor in turn couples to G-alpha proteins G(q) and thus activates phospholipase C and increases the cytosolic Ca(2+) concentrations, which in turn triggers cellular responses such as stimulation of protein kinase C.</text>
</comment>
<feature type="transmembrane region" description="Helical" evidence="13">
    <location>
        <begin position="221"/>
        <end position="241"/>
    </location>
</feature>
<dbReference type="GO" id="GO:0009897">
    <property type="term" value="C:external side of plasma membrane"/>
    <property type="evidence" value="ECO:0007669"/>
    <property type="project" value="TreeGrafter"/>
</dbReference>
<feature type="transmembrane region" description="Helical" evidence="13">
    <location>
        <begin position="146"/>
        <end position="170"/>
    </location>
</feature>
<dbReference type="InterPro" id="IPR000190">
    <property type="entry name" value="ATII_AT1_rcpt"/>
</dbReference>
<dbReference type="InterPro" id="IPR000276">
    <property type="entry name" value="GPCR_Rhodpsn"/>
</dbReference>
<name>A0A401RHY5_CHIPU</name>
<evidence type="ECO:0000256" key="7">
    <source>
        <dbReference type="ARBA" id="ARBA00023157"/>
    </source>
</evidence>
<feature type="transmembrane region" description="Helical" evidence="13">
    <location>
        <begin position="363"/>
        <end position="386"/>
    </location>
</feature>
<reference evidence="16 17" key="1">
    <citation type="journal article" date="2018" name="Nat. Ecol. Evol.">
        <title>Shark genomes provide insights into elasmobranch evolution and the origin of vertebrates.</title>
        <authorList>
            <person name="Hara Y"/>
            <person name="Yamaguchi K"/>
            <person name="Onimaru K"/>
            <person name="Kadota M"/>
            <person name="Koyanagi M"/>
            <person name="Keeley SD"/>
            <person name="Tatsumi K"/>
            <person name="Tanaka K"/>
            <person name="Motone F"/>
            <person name="Kageyama Y"/>
            <person name="Nozu R"/>
            <person name="Adachi N"/>
            <person name="Nishimura O"/>
            <person name="Nakagawa R"/>
            <person name="Tanegashima C"/>
            <person name="Kiyatake I"/>
            <person name="Matsumoto R"/>
            <person name="Murakumo K"/>
            <person name="Nishida K"/>
            <person name="Terakita A"/>
            <person name="Kuratani S"/>
            <person name="Sato K"/>
            <person name="Hyodo S Kuraku.S."/>
        </authorList>
    </citation>
    <scope>NUCLEOTIDE SEQUENCE [LARGE SCALE GENOMIC DNA]</scope>
</reference>
<comment type="subcellular location">
    <subcellularLocation>
        <location evidence="1 13">Cell membrane</location>
        <topology evidence="1 13">Multi-pass membrane protein</topology>
    </subcellularLocation>
</comment>
<dbReference type="PANTHER" id="PTHR10489:SF956">
    <property type="entry name" value="TYPE-1 ANGIOTENSIN II RECEPTOR A"/>
    <property type="match status" value="1"/>
</dbReference>
<dbReference type="Proteomes" id="UP000287033">
    <property type="component" value="Unassembled WGS sequence"/>
</dbReference>
<evidence type="ECO:0000256" key="13">
    <source>
        <dbReference type="RuleBase" id="RU368058"/>
    </source>
</evidence>
<dbReference type="GO" id="GO:0019957">
    <property type="term" value="F:C-C chemokine binding"/>
    <property type="evidence" value="ECO:0007669"/>
    <property type="project" value="TreeGrafter"/>
</dbReference>
<comment type="caution">
    <text evidence="16">The sequence shown here is derived from an EMBL/GenBank/DDBJ whole genome shotgun (WGS) entry which is preliminary data.</text>
</comment>
<comment type="similarity">
    <text evidence="12">Belongs to the G-protein coupled receptor 1 family.</text>
</comment>
<feature type="region of interest" description="Disordered" evidence="14">
    <location>
        <begin position="434"/>
        <end position="453"/>
    </location>
</feature>
<feature type="domain" description="G-protein coupled receptors family 1 profile" evidence="15">
    <location>
        <begin position="125"/>
        <end position="383"/>
    </location>
</feature>
<dbReference type="GO" id="GO:0004945">
    <property type="term" value="F:angiotensin type II receptor activity"/>
    <property type="evidence" value="ECO:0007669"/>
    <property type="project" value="UniProtKB-UniRule"/>
</dbReference>
<keyword evidence="9" id="KW-0325">Glycoprotein</keyword>
<evidence type="ECO:0000256" key="11">
    <source>
        <dbReference type="ARBA" id="ARBA00046119"/>
    </source>
</evidence>
<dbReference type="PRINTS" id="PR00635">
    <property type="entry name" value="ANGIOTENSN1R"/>
</dbReference>
<dbReference type="InterPro" id="IPR017452">
    <property type="entry name" value="GPCR_Rhodpsn_7TM"/>
</dbReference>
<dbReference type="GO" id="GO:0001596">
    <property type="term" value="F:angiotensin type I receptor activity"/>
    <property type="evidence" value="ECO:0007669"/>
    <property type="project" value="UniProtKB-UniRule"/>
</dbReference>
<dbReference type="GO" id="GO:0016493">
    <property type="term" value="F:C-C chemokine receptor activity"/>
    <property type="evidence" value="ECO:0007669"/>
    <property type="project" value="TreeGrafter"/>
</dbReference>
<dbReference type="PROSITE" id="PS00237">
    <property type="entry name" value="G_PROTEIN_RECEP_F1_1"/>
    <property type="match status" value="1"/>
</dbReference>
<dbReference type="GO" id="GO:0019229">
    <property type="term" value="P:regulation of vasoconstriction"/>
    <property type="evidence" value="ECO:0007669"/>
    <property type="project" value="UniProtKB-UniRule"/>
</dbReference>
<gene>
    <name evidence="16" type="ORF">chiPu_0017669</name>
</gene>
<evidence type="ECO:0000256" key="5">
    <source>
        <dbReference type="ARBA" id="ARBA00023040"/>
    </source>
</evidence>
<dbReference type="GO" id="GO:0007204">
    <property type="term" value="P:positive regulation of cytosolic calcium ion concentration"/>
    <property type="evidence" value="ECO:0007669"/>
    <property type="project" value="TreeGrafter"/>
</dbReference>
<evidence type="ECO:0000256" key="1">
    <source>
        <dbReference type="ARBA" id="ARBA00004651"/>
    </source>
</evidence>
<keyword evidence="8 12" id="KW-0675">Receptor</keyword>
<dbReference type="OrthoDB" id="8804420at2759"/>
<evidence type="ECO:0000256" key="9">
    <source>
        <dbReference type="ARBA" id="ARBA00023180"/>
    </source>
</evidence>
<accession>A0A401RHY5</accession>
<organism evidence="16 17">
    <name type="scientific">Chiloscyllium punctatum</name>
    <name type="common">Brownbanded bambooshark</name>
    <name type="synonym">Hemiscyllium punctatum</name>
    <dbReference type="NCBI Taxonomy" id="137246"/>
    <lineage>
        <taxon>Eukaryota</taxon>
        <taxon>Metazoa</taxon>
        <taxon>Chordata</taxon>
        <taxon>Craniata</taxon>
        <taxon>Vertebrata</taxon>
        <taxon>Chondrichthyes</taxon>
        <taxon>Elasmobranchii</taxon>
        <taxon>Galeomorphii</taxon>
        <taxon>Galeoidea</taxon>
        <taxon>Orectolobiformes</taxon>
        <taxon>Hemiscylliidae</taxon>
        <taxon>Chiloscyllium</taxon>
    </lineage>
</organism>
<dbReference type="GO" id="GO:0019722">
    <property type="term" value="P:calcium-mediated signaling"/>
    <property type="evidence" value="ECO:0007669"/>
    <property type="project" value="TreeGrafter"/>
</dbReference>
<dbReference type="PRINTS" id="PR00241">
    <property type="entry name" value="ANGIOTENSINR"/>
</dbReference>
<sequence length="453" mass="50816">MAGGLTKQLIQSEGLLAFDAKAAFAACVHPAQWTSVDRKPTETESSQVNLQIPDMNWTQMASNFSVFHNVTSGLALSTEETLLSNSTGSDVGKANLTCTIGGRHSYVFLMIPIIYSIVFVVGVLGNSMVVLVIYRYLKLTTVANIFLLNLALADLIFIVTLPLWVAYLALEYHWPFGIFLCKVGATVMQLNMNASIFLVTCLSIDRYLAIVHPMKSRTRRTLVHAWGVCIMVWILAILVSLPPMFLRKVFHYEEWNKTICAFSYPEKHKTQWIFGMALLKTLLGFLIPLLIILICYSLIIKSLVQAYRIERSKPVSNEAFKLIVAVVVSFILCWLPFQIFTFLDVLSRLNVIKHCHITEIIDTSIPFTICVAYFNSCLNPILYGLVGHSFREKFFLLLRCVPPKIRSHPSLSTKMSSLSYRTIESLSAIAKKPVSSSEPRCPTSEGCPLDVRA</sequence>
<dbReference type="EMBL" id="BEZZ01001344">
    <property type="protein sequence ID" value="GCC17747.1"/>
    <property type="molecule type" value="Genomic_DNA"/>
</dbReference>
<dbReference type="GO" id="GO:0030593">
    <property type="term" value="P:neutrophil chemotaxis"/>
    <property type="evidence" value="ECO:0007669"/>
    <property type="project" value="TreeGrafter"/>
</dbReference>
<evidence type="ECO:0000256" key="4">
    <source>
        <dbReference type="ARBA" id="ARBA00022989"/>
    </source>
</evidence>
<dbReference type="OMA" id="QVFHFMQ"/>
<keyword evidence="7" id="KW-1015">Disulfide bond</keyword>
<keyword evidence="2 13" id="KW-1003">Cell membrane</keyword>
<keyword evidence="5 12" id="KW-0297">G-protein coupled receptor</keyword>
<dbReference type="GO" id="GO:0006955">
    <property type="term" value="P:immune response"/>
    <property type="evidence" value="ECO:0007669"/>
    <property type="project" value="TreeGrafter"/>
</dbReference>
<evidence type="ECO:0000256" key="12">
    <source>
        <dbReference type="RuleBase" id="RU000688"/>
    </source>
</evidence>
<dbReference type="PRINTS" id="PR00237">
    <property type="entry name" value="GPCRRHODOPSN"/>
</dbReference>
<dbReference type="InterPro" id="IPR000248">
    <property type="entry name" value="ATII_rcpt"/>
</dbReference>
<evidence type="ECO:0000259" key="15">
    <source>
        <dbReference type="PROSITE" id="PS50262"/>
    </source>
</evidence>
<evidence type="ECO:0000256" key="6">
    <source>
        <dbReference type="ARBA" id="ARBA00023136"/>
    </source>
</evidence>
<evidence type="ECO:0000313" key="17">
    <source>
        <dbReference type="Proteomes" id="UP000287033"/>
    </source>
</evidence>
<keyword evidence="17" id="KW-1185">Reference proteome</keyword>
<evidence type="ECO:0000256" key="3">
    <source>
        <dbReference type="ARBA" id="ARBA00022692"/>
    </source>
</evidence>
<protein>
    <recommendedName>
        <fullName evidence="13">Type-1 angiotensin II receptor</fullName>
    </recommendedName>
</protein>
<feature type="transmembrane region" description="Helical" evidence="13">
    <location>
        <begin position="272"/>
        <end position="299"/>
    </location>
</feature>
<comment type="function">
    <text evidence="11">Receptor for angiotensin II, a vasoconstricting peptide, which acts as a key regulator of blood pressure and sodium retention by the kidney. The activated receptor in turn couples to G-alpha proteins G(q) (GNAQ, GNA11, GNA14 or GNA15) and thus activates phospholipase C and increases the cytosolic Ca(2+) concentrations, which in turn triggers cellular responses such as stimulation of protein kinase C.</text>
</comment>
<feature type="transmembrane region" description="Helical" evidence="13">
    <location>
        <begin position="106"/>
        <end position="134"/>
    </location>
</feature>
<evidence type="ECO:0000256" key="8">
    <source>
        <dbReference type="ARBA" id="ARBA00023170"/>
    </source>
</evidence>
<dbReference type="AlphaFoldDB" id="A0A401RHY5"/>
<keyword evidence="4 13" id="KW-1133">Transmembrane helix</keyword>
<feature type="transmembrane region" description="Helical" evidence="13">
    <location>
        <begin position="320"/>
        <end position="343"/>
    </location>
</feature>
<keyword evidence="10 12" id="KW-0807">Transducer</keyword>
<dbReference type="SUPFAM" id="SSF81321">
    <property type="entry name" value="Family A G protein-coupled receptor-like"/>
    <property type="match status" value="1"/>
</dbReference>
<keyword evidence="6 13" id="KW-0472">Membrane</keyword>
<evidence type="ECO:0000256" key="14">
    <source>
        <dbReference type="SAM" id="MobiDB-lite"/>
    </source>
</evidence>
<dbReference type="InterPro" id="IPR050119">
    <property type="entry name" value="CCR1-9-like"/>
</dbReference>
<evidence type="ECO:0000313" key="16">
    <source>
        <dbReference type="EMBL" id="GCC17747.1"/>
    </source>
</evidence>
<dbReference type="PANTHER" id="PTHR10489">
    <property type="entry name" value="CELL ADHESION MOLECULE"/>
    <property type="match status" value="1"/>
</dbReference>
<evidence type="ECO:0000256" key="2">
    <source>
        <dbReference type="ARBA" id="ARBA00022475"/>
    </source>
</evidence>
<dbReference type="Gene3D" id="1.20.1070.10">
    <property type="entry name" value="Rhodopsin 7-helix transmembrane proteins"/>
    <property type="match status" value="1"/>
</dbReference>
<keyword evidence="3 12" id="KW-0812">Transmembrane</keyword>
<dbReference type="PROSITE" id="PS50262">
    <property type="entry name" value="G_PROTEIN_RECEP_F1_2"/>
    <property type="match status" value="1"/>
</dbReference>
<evidence type="ECO:0000256" key="10">
    <source>
        <dbReference type="ARBA" id="ARBA00023224"/>
    </source>
</evidence>
<dbReference type="STRING" id="137246.A0A401RHY5"/>
<dbReference type="Pfam" id="PF00001">
    <property type="entry name" value="7tm_1"/>
    <property type="match status" value="1"/>
</dbReference>
<feature type="transmembrane region" description="Helical" evidence="13">
    <location>
        <begin position="190"/>
        <end position="209"/>
    </location>
</feature>
<proteinExistence type="inferred from homology"/>